<organism evidence="2 3">
    <name type="scientific">Brassica carinata</name>
    <name type="common">Ethiopian mustard</name>
    <name type="synonym">Abyssinian cabbage</name>
    <dbReference type="NCBI Taxonomy" id="52824"/>
    <lineage>
        <taxon>Eukaryota</taxon>
        <taxon>Viridiplantae</taxon>
        <taxon>Streptophyta</taxon>
        <taxon>Embryophyta</taxon>
        <taxon>Tracheophyta</taxon>
        <taxon>Spermatophyta</taxon>
        <taxon>Magnoliopsida</taxon>
        <taxon>eudicotyledons</taxon>
        <taxon>Gunneridae</taxon>
        <taxon>Pentapetalae</taxon>
        <taxon>rosids</taxon>
        <taxon>malvids</taxon>
        <taxon>Brassicales</taxon>
        <taxon>Brassicaceae</taxon>
        <taxon>Brassiceae</taxon>
        <taxon>Brassica</taxon>
    </lineage>
</organism>
<accession>A0A8X7S5A8</accession>
<dbReference type="EMBL" id="JAAMPC010000008">
    <property type="protein sequence ID" value="KAG2300200.1"/>
    <property type="molecule type" value="Genomic_DNA"/>
</dbReference>
<evidence type="ECO:0000313" key="3">
    <source>
        <dbReference type="Proteomes" id="UP000886595"/>
    </source>
</evidence>
<dbReference type="OrthoDB" id="10562286at2759"/>
<evidence type="ECO:0000256" key="1">
    <source>
        <dbReference type="SAM" id="SignalP"/>
    </source>
</evidence>
<evidence type="ECO:0000313" key="2">
    <source>
        <dbReference type="EMBL" id="KAG2300200.1"/>
    </source>
</evidence>
<protein>
    <submittedName>
        <fullName evidence="2">Uncharacterized protein</fullName>
    </submittedName>
</protein>
<sequence>MWIMINMYIPLTAYTCVLQFLIIAMNESEENNGFLSIVKRLIFFCGREVGFTDRKLLSIFSGEILNLFSIKSQNISFVLGNCWTFVLSPDNSFVILGIL</sequence>
<gene>
    <name evidence="2" type="ORF">Bca52824_036672</name>
</gene>
<reference evidence="2 3" key="1">
    <citation type="submission" date="2020-02" db="EMBL/GenBank/DDBJ databases">
        <authorList>
            <person name="Ma Q."/>
            <person name="Huang Y."/>
            <person name="Song X."/>
            <person name="Pei D."/>
        </authorList>
    </citation>
    <scope>NUCLEOTIDE SEQUENCE [LARGE SCALE GENOMIC DNA]</scope>
    <source>
        <strain evidence="2">Sxm20200214</strain>
        <tissue evidence="2">Leaf</tissue>
    </source>
</reference>
<comment type="caution">
    <text evidence="2">The sequence shown here is derived from an EMBL/GenBank/DDBJ whole genome shotgun (WGS) entry which is preliminary data.</text>
</comment>
<keyword evidence="1" id="KW-0732">Signal</keyword>
<dbReference type="Proteomes" id="UP000886595">
    <property type="component" value="Unassembled WGS sequence"/>
</dbReference>
<proteinExistence type="predicted"/>
<dbReference type="AlphaFoldDB" id="A0A8X7S5A8"/>
<keyword evidence="3" id="KW-1185">Reference proteome</keyword>
<feature type="signal peptide" evidence="1">
    <location>
        <begin position="1"/>
        <end position="19"/>
    </location>
</feature>
<feature type="chain" id="PRO_5036463236" evidence="1">
    <location>
        <begin position="20"/>
        <end position="99"/>
    </location>
</feature>
<name>A0A8X7S5A8_BRACI</name>